<dbReference type="EMBL" id="BAABHW010000002">
    <property type="protein sequence ID" value="GAA5073938.1"/>
    <property type="molecule type" value="Genomic_DNA"/>
</dbReference>
<dbReference type="InterPro" id="IPR021466">
    <property type="entry name" value="Put_rhamnosyl_transferase"/>
</dbReference>
<dbReference type="Pfam" id="PF11316">
    <property type="entry name" value="Rhamno_transf"/>
    <property type="match status" value="1"/>
</dbReference>
<gene>
    <name evidence="1" type="ORF">GCM10023209_20470</name>
</gene>
<evidence type="ECO:0000313" key="2">
    <source>
        <dbReference type="Proteomes" id="UP001499910"/>
    </source>
</evidence>
<reference evidence="2" key="1">
    <citation type="journal article" date="2019" name="Int. J. Syst. Evol. Microbiol.">
        <title>The Global Catalogue of Microorganisms (GCM) 10K type strain sequencing project: providing services to taxonomists for standard genome sequencing and annotation.</title>
        <authorList>
            <consortium name="The Broad Institute Genomics Platform"/>
            <consortium name="The Broad Institute Genome Sequencing Center for Infectious Disease"/>
            <person name="Wu L."/>
            <person name="Ma J."/>
        </authorList>
    </citation>
    <scope>NUCLEOTIDE SEQUENCE [LARGE SCALE GENOMIC DNA]</scope>
    <source>
        <strain evidence="2">JCM 18015</strain>
    </source>
</reference>
<name>A0ABP9LC53_9RHOB</name>
<dbReference type="Proteomes" id="UP001499910">
    <property type="component" value="Unassembled WGS sequence"/>
</dbReference>
<comment type="caution">
    <text evidence="1">The sequence shown here is derived from an EMBL/GenBank/DDBJ whole genome shotgun (WGS) entry which is preliminary data.</text>
</comment>
<organism evidence="1 2">
    <name type="scientific">[Roseibacterium] beibuensis</name>
    <dbReference type="NCBI Taxonomy" id="1193142"/>
    <lineage>
        <taxon>Bacteria</taxon>
        <taxon>Pseudomonadati</taxon>
        <taxon>Pseudomonadota</taxon>
        <taxon>Alphaproteobacteria</taxon>
        <taxon>Rhodobacterales</taxon>
        <taxon>Roseobacteraceae</taxon>
        <taxon>Roseicyclus</taxon>
    </lineage>
</organism>
<keyword evidence="2" id="KW-1185">Reference proteome</keyword>
<sequence length="276" mass="31178">MADRVQVQGLCRFSFPCTGGFKKYHDSLEERRAALYAPDRLNQRMTWFCHVGLPGLRAQTDKDFTLHLLLGEDFPQPWRDALLAMIADVPQIVPAFRPPGDHRAVCREVLLSGRDPKADAVAEFRLDDDDAVAVNYVQSLRRNWSRVHRLASSAGRVALDQGKGMVLEARAGQGIVPHLFLTMCWAPALAIYLRPEDTGIIMDFPHHKIWQRLPFVSLTEQVMFIRGHHTTNDAQTPWKATAPVAHDPADLPGLLRRRFDIDLDGFDRVWQGLANG</sequence>
<protein>
    <submittedName>
        <fullName evidence="1">Glycosyltransferase</fullName>
    </submittedName>
</protein>
<evidence type="ECO:0000313" key="1">
    <source>
        <dbReference type="EMBL" id="GAA5073938.1"/>
    </source>
</evidence>
<proteinExistence type="predicted"/>
<dbReference type="RefSeq" id="WP_259555241.1">
    <property type="nucleotide sequence ID" value="NZ_BAABHW010000002.1"/>
</dbReference>
<accession>A0ABP9LC53</accession>